<sequence length="112" mass="12172">MKYVLLCMALVAPGSVIAEARSFDCEAPDAAHPEMEAHLIKYEDQDKGHITIAEIDKDVDVYPGLDTLTFLYIGDGYTLNYNVHPEKGTYDYSASGSKSGFGKGTCVETTGQ</sequence>
<dbReference type="Proteomes" id="UP000193224">
    <property type="component" value="Unassembled WGS sequence"/>
</dbReference>
<evidence type="ECO:0000313" key="3">
    <source>
        <dbReference type="Proteomes" id="UP000193224"/>
    </source>
</evidence>
<protein>
    <submittedName>
        <fullName evidence="2">Uncharacterized protein</fullName>
    </submittedName>
</protein>
<dbReference type="RefSeq" id="WP_139836267.1">
    <property type="nucleotide sequence ID" value="NZ_FWXB01000001.1"/>
</dbReference>
<feature type="chain" id="PRO_5013049949" evidence="1">
    <location>
        <begin position="19"/>
        <end position="112"/>
    </location>
</feature>
<evidence type="ECO:0000313" key="2">
    <source>
        <dbReference type="EMBL" id="SMC10593.1"/>
    </source>
</evidence>
<keyword evidence="1" id="KW-0732">Signal</keyword>
<reference evidence="2 3" key="1">
    <citation type="submission" date="2017-03" db="EMBL/GenBank/DDBJ databases">
        <authorList>
            <person name="Afonso C.L."/>
            <person name="Miller P.J."/>
            <person name="Scott M.A."/>
            <person name="Spackman E."/>
            <person name="Goraichik I."/>
            <person name="Dimitrov K.M."/>
            <person name="Suarez D.L."/>
            <person name="Swayne D.E."/>
        </authorList>
    </citation>
    <scope>NUCLEOTIDE SEQUENCE [LARGE SCALE GENOMIC DNA]</scope>
    <source>
        <strain evidence="2 3">CECT 7745</strain>
    </source>
</reference>
<dbReference type="OrthoDB" id="7863611at2"/>
<name>A0A1X7BLW7_9RHOB</name>
<accession>A0A1X7BLW7</accession>
<feature type="signal peptide" evidence="1">
    <location>
        <begin position="1"/>
        <end position="18"/>
    </location>
</feature>
<dbReference type="EMBL" id="FWXB01000001">
    <property type="protein sequence ID" value="SMC10593.1"/>
    <property type="molecule type" value="Genomic_DNA"/>
</dbReference>
<gene>
    <name evidence="2" type="ORF">ROA7745_00400</name>
</gene>
<organism evidence="2 3">
    <name type="scientific">Roseovarius aestuarii</name>
    <dbReference type="NCBI Taxonomy" id="475083"/>
    <lineage>
        <taxon>Bacteria</taxon>
        <taxon>Pseudomonadati</taxon>
        <taxon>Pseudomonadota</taxon>
        <taxon>Alphaproteobacteria</taxon>
        <taxon>Rhodobacterales</taxon>
        <taxon>Roseobacteraceae</taxon>
        <taxon>Roseovarius</taxon>
    </lineage>
</organism>
<evidence type="ECO:0000256" key="1">
    <source>
        <dbReference type="SAM" id="SignalP"/>
    </source>
</evidence>
<proteinExistence type="predicted"/>
<dbReference type="AlphaFoldDB" id="A0A1X7BLW7"/>
<keyword evidence="3" id="KW-1185">Reference proteome</keyword>